<name>K3ZPQ0_SETIT</name>
<dbReference type="AlphaFoldDB" id="K3ZPQ0"/>
<dbReference type="Proteomes" id="UP000004995">
    <property type="component" value="Unassembled WGS sequence"/>
</dbReference>
<proteinExistence type="predicted"/>
<accession>K3ZPQ0</accession>
<keyword evidence="2" id="KW-1185">Reference proteome</keyword>
<organism evidence="1 2">
    <name type="scientific">Setaria italica</name>
    <name type="common">Foxtail millet</name>
    <name type="synonym">Panicum italicum</name>
    <dbReference type="NCBI Taxonomy" id="4555"/>
    <lineage>
        <taxon>Eukaryota</taxon>
        <taxon>Viridiplantae</taxon>
        <taxon>Streptophyta</taxon>
        <taxon>Embryophyta</taxon>
        <taxon>Tracheophyta</taxon>
        <taxon>Spermatophyta</taxon>
        <taxon>Magnoliopsida</taxon>
        <taxon>Liliopsida</taxon>
        <taxon>Poales</taxon>
        <taxon>Poaceae</taxon>
        <taxon>PACMAD clade</taxon>
        <taxon>Panicoideae</taxon>
        <taxon>Panicodae</taxon>
        <taxon>Paniceae</taxon>
        <taxon>Cenchrinae</taxon>
        <taxon>Setaria</taxon>
    </lineage>
</organism>
<sequence length="97" mass="10445">MAGAGVGAPGDRVLRLHTLMQTAVHSPKTLALHVVKKKLRFFRIVGAMSTTALHTSELKPSQRGRQVARQSSWMSAIAGEPMDNRTSAMQVATGTTF</sequence>
<dbReference type="HOGENOM" id="CLU_2350686_0_0_1"/>
<reference evidence="2" key="1">
    <citation type="journal article" date="2012" name="Nat. Biotechnol.">
        <title>Reference genome sequence of the model plant Setaria.</title>
        <authorList>
            <person name="Bennetzen J.L."/>
            <person name="Schmutz J."/>
            <person name="Wang H."/>
            <person name="Percifield R."/>
            <person name="Hawkins J."/>
            <person name="Pontaroli A.C."/>
            <person name="Estep M."/>
            <person name="Feng L."/>
            <person name="Vaughn J.N."/>
            <person name="Grimwood J."/>
            <person name="Jenkins J."/>
            <person name="Barry K."/>
            <person name="Lindquist E."/>
            <person name="Hellsten U."/>
            <person name="Deshpande S."/>
            <person name="Wang X."/>
            <person name="Wu X."/>
            <person name="Mitros T."/>
            <person name="Triplett J."/>
            <person name="Yang X."/>
            <person name="Ye C.Y."/>
            <person name="Mauro-Herrera M."/>
            <person name="Wang L."/>
            <person name="Li P."/>
            <person name="Sharma M."/>
            <person name="Sharma R."/>
            <person name="Ronald P.C."/>
            <person name="Panaud O."/>
            <person name="Kellogg E.A."/>
            <person name="Brutnell T.P."/>
            <person name="Doust A.N."/>
            <person name="Tuskan G.A."/>
            <person name="Rokhsar D."/>
            <person name="Devos K.M."/>
        </authorList>
    </citation>
    <scope>NUCLEOTIDE SEQUENCE [LARGE SCALE GENOMIC DNA]</scope>
    <source>
        <strain evidence="2">cv. Yugu1</strain>
    </source>
</reference>
<evidence type="ECO:0000313" key="1">
    <source>
        <dbReference type="EnsemblPlants" id="KQK95685"/>
    </source>
</evidence>
<reference evidence="1" key="2">
    <citation type="submission" date="2018-08" db="UniProtKB">
        <authorList>
            <consortium name="EnsemblPlants"/>
        </authorList>
    </citation>
    <scope>IDENTIFICATION</scope>
    <source>
        <strain evidence="1">Yugu1</strain>
    </source>
</reference>
<dbReference type="EnsemblPlants" id="KQK95685">
    <property type="protein sequence ID" value="KQK95685"/>
    <property type="gene ID" value="SETIT_028580mg"/>
</dbReference>
<protein>
    <submittedName>
        <fullName evidence="1">Uncharacterized protein</fullName>
    </submittedName>
</protein>
<evidence type="ECO:0000313" key="2">
    <source>
        <dbReference type="Proteomes" id="UP000004995"/>
    </source>
</evidence>
<dbReference type="Gramene" id="KQK95685">
    <property type="protein sequence ID" value="KQK95685"/>
    <property type="gene ID" value="SETIT_028580mg"/>
</dbReference>
<dbReference type="InParanoid" id="K3ZPQ0"/>
<dbReference type="EMBL" id="AGNK02005212">
    <property type="status" value="NOT_ANNOTATED_CDS"/>
    <property type="molecule type" value="Genomic_DNA"/>
</dbReference>